<dbReference type="EMBL" id="PECH01000007">
    <property type="protein sequence ID" value="TDZ82017.1"/>
    <property type="molecule type" value="Genomic_DNA"/>
</dbReference>
<dbReference type="PROSITE" id="PS51257">
    <property type="entry name" value="PROKAR_LIPOPROTEIN"/>
    <property type="match status" value="1"/>
</dbReference>
<protein>
    <recommendedName>
        <fullName evidence="4">Liporotein LppU</fullName>
    </recommendedName>
</protein>
<name>A0A4R8S328_9MYCO</name>
<evidence type="ECO:0000313" key="3">
    <source>
        <dbReference type="Proteomes" id="UP000295117"/>
    </source>
</evidence>
<comment type="caution">
    <text evidence="2">The sequence shown here is derived from an EMBL/GenBank/DDBJ whole genome shotgun (WGS) entry which is preliminary data.</text>
</comment>
<dbReference type="Proteomes" id="UP000295117">
    <property type="component" value="Unassembled WGS sequence"/>
</dbReference>
<gene>
    <name evidence="2" type="ORF">DE4585_02545</name>
</gene>
<evidence type="ECO:0000313" key="2">
    <source>
        <dbReference type="EMBL" id="TDZ82017.1"/>
    </source>
</evidence>
<evidence type="ECO:0008006" key="4">
    <source>
        <dbReference type="Google" id="ProtNLM"/>
    </source>
</evidence>
<feature type="chain" id="PRO_5038821143" description="Liporotein LppU" evidence="1">
    <location>
        <begin position="27"/>
        <end position="193"/>
    </location>
</feature>
<reference evidence="2 3" key="1">
    <citation type="journal article" date="2019" name="Sci. Rep.">
        <title>Extended insight into the Mycobacterium chelonae-abscessus complex through whole genome sequencing of Mycobacterium salmoniphilum outbreak and Mycobacterium salmoniphilum-like strains.</title>
        <authorList>
            <person name="Behra P.R.K."/>
            <person name="Das S."/>
            <person name="Pettersson B.M.F."/>
            <person name="Shirreff L."/>
            <person name="DuCote T."/>
            <person name="Jacobsson K.G."/>
            <person name="Ennis D.G."/>
            <person name="Kirsebom L.A."/>
        </authorList>
    </citation>
    <scope>NUCLEOTIDE SEQUENCE [LARGE SCALE GENOMIC DNA]</scope>
    <source>
        <strain evidence="2 3">DE 4585</strain>
    </source>
</reference>
<proteinExistence type="predicted"/>
<dbReference type="AlphaFoldDB" id="A0A4R8S328"/>
<accession>A0A4R8S328</accession>
<sequence length="193" mass="20254" precursor="true">MNGCRSTLFKSCVVLVTLSISLVACGSSKTTEAVAEPMNNNADFDQIPGQFPSQEPGIPGASIAPVGACVSFEGPSSNASLKVVDCGSPTNGFKVIQRVSTPDQCPADVAQKFYMNPDEGQFTACLDFAWSAKDCLSVGKVTAVRAACDDTSKPNREKPLKVILNTTTNAGCRPTGGFPHAVRKFAVCTETQP</sequence>
<evidence type="ECO:0000256" key="1">
    <source>
        <dbReference type="SAM" id="SignalP"/>
    </source>
</evidence>
<keyword evidence="1" id="KW-0732">Signal</keyword>
<feature type="signal peptide" evidence="1">
    <location>
        <begin position="1"/>
        <end position="26"/>
    </location>
</feature>
<organism evidence="2 3">
    <name type="scientific">Mycobacteroides salmoniphilum</name>
    <dbReference type="NCBI Taxonomy" id="404941"/>
    <lineage>
        <taxon>Bacteria</taxon>
        <taxon>Bacillati</taxon>
        <taxon>Actinomycetota</taxon>
        <taxon>Actinomycetes</taxon>
        <taxon>Mycobacteriales</taxon>
        <taxon>Mycobacteriaceae</taxon>
        <taxon>Mycobacteroides</taxon>
    </lineage>
</organism>